<dbReference type="OrthoDB" id="1753686at2"/>
<accession>Q97GK2</accession>
<dbReference type="RefSeq" id="WP_010965661.1">
    <property type="nucleotide sequence ID" value="NC_003030.1"/>
</dbReference>
<dbReference type="HOGENOM" id="CLU_104531_0_0_9"/>
<dbReference type="KEGG" id="cac:CA_C2364"/>
<reference evidence="2 3" key="1">
    <citation type="journal article" date="2001" name="J. Bacteriol.">
        <title>Genome sequence and comparative analysis of the solvent-producing bacterium Clostridium acetobutylicum.</title>
        <authorList>
            <person name="Nolling J."/>
            <person name="Breton G."/>
            <person name="Omelchenko M.V."/>
            <person name="Makarova K.S."/>
            <person name="Zeng Q."/>
            <person name="Gibson R."/>
            <person name="Lee H.M."/>
            <person name="Dubois J."/>
            <person name="Qiu D."/>
            <person name="Hitti J."/>
            <person name="Wolf Y.I."/>
            <person name="Tatusov R.L."/>
            <person name="Sabathe F."/>
            <person name="Doucette-Stamm L."/>
            <person name="Soucaille P."/>
            <person name="Daly M.J."/>
            <person name="Bennett G.N."/>
            <person name="Koonin E.V."/>
            <person name="Smith D.R."/>
        </authorList>
    </citation>
    <scope>NUCLEOTIDE SEQUENCE [LARGE SCALE GENOMIC DNA]</scope>
    <source>
        <strain evidence="3">ATCC 824 / DSM 792 / JCM 1419 / LMG 5710 / VKM B-1787</strain>
    </source>
</reference>
<dbReference type="eggNOG" id="ENOG502ZBQJ">
    <property type="taxonomic scope" value="Bacteria"/>
</dbReference>
<organism evidence="2 3">
    <name type="scientific">Clostridium acetobutylicum (strain ATCC 824 / DSM 792 / JCM 1419 / IAM 19013 / LMG 5710 / NBRC 13948 / NRRL B-527 / VKM B-1787 / 2291 / W)</name>
    <dbReference type="NCBI Taxonomy" id="272562"/>
    <lineage>
        <taxon>Bacteria</taxon>
        <taxon>Bacillati</taxon>
        <taxon>Bacillota</taxon>
        <taxon>Clostridia</taxon>
        <taxon>Eubacteriales</taxon>
        <taxon>Clostridiaceae</taxon>
        <taxon>Clostridium</taxon>
    </lineage>
</organism>
<dbReference type="InterPro" id="IPR049238">
    <property type="entry name" value="DUF6873"/>
</dbReference>
<keyword evidence="3" id="KW-1185">Reference proteome</keyword>
<feature type="domain" description="DUF6873" evidence="1">
    <location>
        <begin position="5"/>
        <end position="230"/>
    </location>
</feature>
<evidence type="ECO:0000313" key="3">
    <source>
        <dbReference type="Proteomes" id="UP000000814"/>
    </source>
</evidence>
<protein>
    <submittedName>
        <fullName evidence="2">Uncharacterized protein, homolog of gi 2274936 Eubacterium acidaminophilum</fullName>
    </submittedName>
</protein>
<evidence type="ECO:0000259" key="1">
    <source>
        <dbReference type="Pfam" id="PF21778"/>
    </source>
</evidence>
<dbReference type="AlphaFoldDB" id="Q97GK2"/>
<dbReference type="Proteomes" id="UP000000814">
    <property type="component" value="Chromosome"/>
</dbReference>
<dbReference type="Pfam" id="PF21778">
    <property type="entry name" value="DUF6873"/>
    <property type="match status" value="1"/>
</dbReference>
<evidence type="ECO:0000313" key="2">
    <source>
        <dbReference type="EMBL" id="AAK80320.1"/>
    </source>
</evidence>
<dbReference type="PIR" id="E97191">
    <property type="entry name" value="E97191"/>
</dbReference>
<dbReference type="GeneID" id="44998839"/>
<dbReference type="PATRIC" id="fig|272562.8.peg.2560"/>
<dbReference type="STRING" id="272562.CA_C2364"/>
<name>Q97GK2_CLOAB</name>
<dbReference type="EMBL" id="AE001437">
    <property type="protein sequence ID" value="AAK80320.1"/>
    <property type="molecule type" value="Genomic_DNA"/>
</dbReference>
<gene>
    <name evidence="2" type="ordered locus">CA_C2364</name>
</gene>
<sequence>MKTVIVDNRINELERNNLKKLDLNLIFAPTCNDISEAISSHPDEIICKVSDSLLIAYKNLPKEFISSLECLNIKVLQSFNTFKKEYPYDVALNGVVLKNFFIHNIKHTDPILHNHISKKTIINVKQGYTKCSTAVISDSAIITSDIGIARASSAFNLDVLLLPPGDILLPGFDYGFIGGTCGLIGKNLLAFYGSLEKYKFKNKVLNFLNKHNITPIYLSNEKLVDRGSIICINH</sequence>
<proteinExistence type="predicted"/>